<name>A0A3L9MJV1_9FLAO</name>
<dbReference type="EMBL" id="RDOJ01000004">
    <property type="protein sequence ID" value="RLZ11574.1"/>
    <property type="molecule type" value="Genomic_DNA"/>
</dbReference>
<keyword evidence="3" id="KW-1185">Reference proteome</keyword>
<dbReference type="PANTHER" id="PTHR47505:SF1">
    <property type="entry name" value="DNA UTILIZATION PROTEIN YHGH"/>
    <property type="match status" value="1"/>
</dbReference>
<proteinExistence type="inferred from homology"/>
<dbReference type="PANTHER" id="PTHR47505">
    <property type="entry name" value="DNA UTILIZATION PROTEIN YHGH"/>
    <property type="match status" value="1"/>
</dbReference>
<accession>A0A3L9MJV1</accession>
<dbReference type="InterPro" id="IPR000836">
    <property type="entry name" value="PRTase_dom"/>
</dbReference>
<dbReference type="Proteomes" id="UP000275348">
    <property type="component" value="Unassembled WGS sequence"/>
</dbReference>
<protein>
    <submittedName>
        <fullName evidence="2">ComF family protein</fullName>
    </submittedName>
</protein>
<dbReference type="CDD" id="cd06223">
    <property type="entry name" value="PRTases_typeI"/>
    <property type="match status" value="1"/>
</dbReference>
<organism evidence="2 3">
    <name type="scientific">Faecalibacter macacae</name>
    <dbReference type="NCBI Taxonomy" id="1859289"/>
    <lineage>
        <taxon>Bacteria</taxon>
        <taxon>Pseudomonadati</taxon>
        <taxon>Bacteroidota</taxon>
        <taxon>Flavobacteriia</taxon>
        <taxon>Flavobacteriales</taxon>
        <taxon>Weeksellaceae</taxon>
        <taxon>Faecalibacter</taxon>
    </lineage>
</organism>
<sequence>MEIKTILNSLVDLFFPMRCVHCSDVIQSTQYLCVSCVGNLTFTHWQFDENNRAFKQLYQYCKVEECYSLLHFNKQNPTQSLLHELKYKNRPEIGQELARLVKLDLSDYDGIIPVPIHQKRLRERGYNQVDGFAKELARINHIPFMDNVLKRVHFNSSQVFKNKQERLKDMEAAFELADKSIKGHFIIIDDLLTTGATLSQAVKTFNGITDVKISVITIACA</sequence>
<reference evidence="2 3" key="1">
    <citation type="submission" date="2018-10" db="EMBL/GenBank/DDBJ databases">
        <authorList>
            <person name="Chen X."/>
        </authorList>
    </citation>
    <scope>NUCLEOTIDE SEQUENCE [LARGE SCALE GENOMIC DNA]</scope>
    <source>
        <strain evidence="2 3">YIM 102668</strain>
    </source>
</reference>
<dbReference type="OrthoDB" id="9779910at2"/>
<comment type="caution">
    <text evidence="2">The sequence shown here is derived from an EMBL/GenBank/DDBJ whole genome shotgun (WGS) entry which is preliminary data.</text>
</comment>
<comment type="similarity">
    <text evidence="1">Belongs to the ComF/GntX family.</text>
</comment>
<dbReference type="Gene3D" id="3.40.50.2020">
    <property type="match status" value="1"/>
</dbReference>
<evidence type="ECO:0000256" key="1">
    <source>
        <dbReference type="ARBA" id="ARBA00008007"/>
    </source>
</evidence>
<gene>
    <name evidence="2" type="ORF">EAH69_03910</name>
</gene>
<evidence type="ECO:0000313" key="2">
    <source>
        <dbReference type="EMBL" id="RLZ11574.1"/>
    </source>
</evidence>
<dbReference type="SUPFAM" id="SSF53271">
    <property type="entry name" value="PRTase-like"/>
    <property type="match status" value="1"/>
</dbReference>
<dbReference type="RefSeq" id="WP_121933882.1">
    <property type="nucleotide sequence ID" value="NZ_RDOJ01000004.1"/>
</dbReference>
<dbReference type="InterPro" id="IPR051910">
    <property type="entry name" value="ComF/GntX_DNA_util-trans"/>
</dbReference>
<evidence type="ECO:0000313" key="3">
    <source>
        <dbReference type="Proteomes" id="UP000275348"/>
    </source>
</evidence>
<dbReference type="AlphaFoldDB" id="A0A3L9MJV1"/>
<dbReference type="InterPro" id="IPR029057">
    <property type="entry name" value="PRTase-like"/>
</dbReference>